<dbReference type="EMBL" id="JAVDYG010000001">
    <property type="protein sequence ID" value="MDR7362246.1"/>
    <property type="molecule type" value="Genomic_DNA"/>
</dbReference>
<dbReference type="Pfam" id="PF05572">
    <property type="entry name" value="Peptidase_M43"/>
    <property type="match status" value="1"/>
</dbReference>
<evidence type="ECO:0000256" key="5">
    <source>
        <dbReference type="ARBA" id="ARBA00022801"/>
    </source>
</evidence>
<dbReference type="RefSeq" id="WP_310301472.1">
    <property type="nucleotide sequence ID" value="NZ_BAAAPS010000008.1"/>
</dbReference>
<organism evidence="12 13">
    <name type="scientific">Nocardioides marmoribigeumensis</name>
    <dbReference type="NCBI Taxonomy" id="433649"/>
    <lineage>
        <taxon>Bacteria</taxon>
        <taxon>Bacillati</taxon>
        <taxon>Actinomycetota</taxon>
        <taxon>Actinomycetes</taxon>
        <taxon>Propionibacteriales</taxon>
        <taxon>Nocardioidaceae</taxon>
        <taxon>Nocardioides</taxon>
    </lineage>
</organism>
<comment type="similarity">
    <text evidence="1">Belongs to the peptidase M43B family.</text>
</comment>
<dbReference type="InterPro" id="IPR024079">
    <property type="entry name" value="MetalloPept_cat_dom_sf"/>
</dbReference>
<dbReference type="Proteomes" id="UP001183648">
    <property type="component" value="Unassembled WGS sequence"/>
</dbReference>
<feature type="domain" description="Peptidase M43 pregnancy-associated plasma-A" evidence="11">
    <location>
        <begin position="236"/>
        <end position="324"/>
    </location>
</feature>
<evidence type="ECO:0000256" key="4">
    <source>
        <dbReference type="ARBA" id="ARBA00022729"/>
    </source>
</evidence>
<feature type="chain" id="PRO_5046746043" description="Peptidase M43 pregnancy-associated plasma-A domain-containing protein" evidence="10">
    <location>
        <begin position="32"/>
        <end position="331"/>
    </location>
</feature>
<keyword evidence="3" id="KW-0479">Metal-binding</keyword>
<dbReference type="CDD" id="cd04275">
    <property type="entry name" value="ZnMc_pappalysin_like"/>
    <property type="match status" value="1"/>
</dbReference>
<protein>
    <recommendedName>
        <fullName evidence="11">Peptidase M43 pregnancy-associated plasma-A domain-containing protein</fullName>
    </recommendedName>
</protein>
<evidence type="ECO:0000313" key="13">
    <source>
        <dbReference type="Proteomes" id="UP001183648"/>
    </source>
</evidence>
<evidence type="ECO:0000256" key="10">
    <source>
        <dbReference type="SAM" id="SignalP"/>
    </source>
</evidence>
<dbReference type="InterPro" id="IPR008754">
    <property type="entry name" value="Peptidase_M43"/>
</dbReference>
<accession>A0ABU2BVE9</accession>
<reference evidence="12 13" key="1">
    <citation type="submission" date="2023-07" db="EMBL/GenBank/DDBJ databases">
        <title>Sequencing the genomes of 1000 actinobacteria strains.</title>
        <authorList>
            <person name="Klenk H.-P."/>
        </authorList>
    </citation>
    <scope>NUCLEOTIDE SEQUENCE [LARGE SCALE GENOMIC DNA]</scope>
    <source>
        <strain evidence="12 13">DSM 19426</strain>
    </source>
</reference>
<dbReference type="Gene3D" id="3.40.390.10">
    <property type="entry name" value="Collagenase (Catalytic Domain)"/>
    <property type="match status" value="1"/>
</dbReference>
<evidence type="ECO:0000256" key="8">
    <source>
        <dbReference type="ARBA" id="ARBA00023157"/>
    </source>
</evidence>
<gene>
    <name evidence="12" type="ORF">J2S63_001799</name>
</gene>
<evidence type="ECO:0000313" key="12">
    <source>
        <dbReference type="EMBL" id="MDR7362246.1"/>
    </source>
</evidence>
<feature type="region of interest" description="Disordered" evidence="9">
    <location>
        <begin position="88"/>
        <end position="108"/>
    </location>
</feature>
<sequence>MTRRARRPSRLGLVTLAGGVLLLGALSPASAMPAASDGGSTTSTCFDPSAWGIGGSAARGGHGGLDHAAVSAAQQRAIERQTARILAAKGKGGKKPGGGGGGGSTGGTVTPVSVPVYVHVMTASNGDGDVSNSQVTQQIAVLNKTYAGQESSAASNTGFSFTLAGLDRHANDAWHTDQQSTTYRAATRLGGKNALNIWLVDFSYLGIATFPWDYAANPAIDGIRVQYSSLPGGSIANYNLGETATHEAGHWLGLYHTFQGGCQNPGDEVSDTPAQRSATTGCPEGRDSCRNQPGLDPIHNYMDYSYDSCYNQFTAGQTSRMQQMWTAYRAG</sequence>
<feature type="signal peptide" evidence="10">
    <location>
        <begin position="1"/>
        <end position="31"/>
    </location>
</feature>
<feature type="compositionally biased region" description="Gly residues" evidence="9">
    <location>
        <begin position="95"/>
        <end position="106"/>
    </location>
</feature>
<keyword evidence="6" id="KW-0862">Zinc</keyword>
<dbReference type="SUPFAM" id="SSF55486">
    <property type="entry name" value="Metalloproteases ('zincins'), catalytic domain"/>
    <property type="match status" value="1"/>
</dbReference>
<proteinExistence type="inferred from homology"/>
<evidence type="ECO:0000259" key="11">
    <source>
        <dbReference type="Pfam" id="PF05572"/>
    </source>
</evidence>
<evidence type="ECO:0000256" key="7">
    <source>
        <dbReference type="ARBA" id="ARBA00023049"/>
    </source>
</evidence>
<evidence type="ECO:0000256" key="6">
    <source>
        <dbReference type="ARBA" id="ARBA00022833"/>
    </source>
</evidence>
<dbReference type="PANTHER" id="PTHR47466:SF1">
    <property type="entry name" value="METALLOPROTEASE MEP1 (AFU_ORTHOLOGUE AFUA_1G07730)-RELATED"/>
    <property type="match status" value="1"/>
</dbReference>
<keyword evidence="8" id="KW-1015">Disulfide bond</keyword>
<dbReference type="PANTHER" id="PTHR47466">
    <property type="match status" value="1"/>
</dbReference>
<comment type="caution">
    <text evidence="12">The sequence shown here is derived from an EMBL/GenBank/DDBJ whole genome shotgun (WGS) entry which is preliminary data.</text>
</comment>
<name>A0ABU2BVE9_9ACTN</name>
<keyword evidence="7" id="KW-0482">Metalloprotease</keyword>
<keyword evidence="13" id="KW-1185">Reference proteome</keyword>
<keyword evidence="4 10" id="KW-0732">Signal</keyword>
<keyword evidence="5" id="KW-0378">Hydrolase</keyword>
<evidence type="ECO:0000256" key="3">
    <source>
        <dbReference type="ARBA" id="ARBA00022723"/>
    </source>
</evidence>
<keyword evidence="2" id="KW-0645">Protease</keyword>
<evidence type="ECO:0000256" key="9">
    <source>
        <dbReference type="SAM" id="MobiDB-lite"/>
    </source>
</evidence>
<evidence type="ECO:0000256" key="2">
    <source>
        <dbReference type="ARBA" id="ARBA00022670"/>
    </source>
</evidence>
<evidence type="ECO:0000256" key="1">
    <source>
        <dbReference type="ARBA" id="ARBA00008721"/>
    </source>
</evidence>
<feature type="region of interest" description="Disordered" evidence="9">
    <location>
        <begin position="265"/>
        <end position="290"/>
    </location>
</feature>